<dbReference type="PANTHER" id="PTHR35090">
    <property type="entry name" value="DNA-DIRECTED RNA POLYMERASE SUBUNIT I"/>
    <property type="match status" value="1"/>
</dbReference>
<keyword evidence="2" id="KW-0808">Transferase</keyword>
<dbReference type="InterPro" id="IPR010523">
    <property type="entry name" value="XylR_N"/>
</dbReference>
<dbReference type="InterPro" id="IPR004096">
    <property type="entry name" value="V4R"/>
</dbReference>
<organism evidence="2 3">
    <name type="scientific">Oscillochloris trichoides DG-6</name>
    <dbReference type="NCBI Taxonomy" id="765420"/>
    <lineage>
        <taxon>Bacteria</taxon>
        <taxon>Bacillati</taxon>
        <taxon>Chloroflexota</taxon>
        <taxon>Chloroflexia</taxon>
        <taxon>Chloroflexales</taxon>
        <taxon>Chloroflexineae</taxon>
        <taxon>Oscillochloridaceae</taxon>
        <taxon>Oscillochloris</taxon>
    </lineage>
</organism>
<dbReference type="PANTHER" id="PTHR35090:SF1">
    <property type="entry name" value="SLR0144 PROTEIN"/>
    <property type="match status" value="1"/>
</dbReference>
<gene>
    <name evidence="2" type="ORF">OSCT_0226</name>
</gene>
<dbReference type="eggNOG" id="COG1719">
    <property type="taxonomic scope" value="Bacteria"/>
</dbReference>
<dbReference type="GO" id="GO:0016301">
    <property type="term" value="F:kinase activity"/>
    <property type="evidence" value="ECO:0007669"/>
    <property type="project" value="UniProtKB-KW"/>
</dbReference>
<name>E1IA75_9CHLR</name>
<dbReference type="InterPro" id="IPR024096">
    <property type="entry name" value="NO_sig/Golgi_transp_ligand-bd"/>
</dbReference>
<reference evidence="2 3" key="1">
    <citation type="journal article" date="2011" name="J. Bacteriol.">
        <title>Draft genome sequence of the anoxygenic filamentous phototrophic bacterium Oscillochloris trichoides subsp. DG-6.</title>
        <authorList>
            <person name="Kuznetsov B.B."/>
            <person name="Ivanovsky R.N."/>
            <person name="Keppen O.I."/>
            <person name="Sukhacheva M.V."/>
            <person name="Bumazhkin B.K."/>
            <person name="Patutina E.O."/>
            <person name="Beletsky A.V."/>
            <person name="Mardanov A.V."/>
            <person name="Baslerov R.V."/>
            <person name="Panteleeva A.N."/>
            <person name="Kolganova T.V."/>
            <person name="Ravin N.V."/>
            <person name="Skryabin K.G."/>
        </authorList>
    </citation>
    <scope>NUCLEOTIDE SEQUENCE [LARGE SCALE GENOMIC DNA]</scope>
    <source>
        <strain evidence="2 3">DG-6</strain>
    </source>
</reference>
<evidence type="ECO:0000259" key="1">
    <source>
        <dbReference type="SMART" id="SM00989"/>
    </source>
</evidence>
<dbReference type="Proteomes" id="UP000054010">
    <property type="component" value="Unassembled WGS sequence"/>
</dbReference>
<accession>E1IA75</accession>
<comment type="caution">
    <text evidence="2">The sequence shown here is derived from an EMBL/GenBank/DDBJ whole genome shotgun (WGS) entry which is preliminary data.</text>
</comment>
<dbReference type="HOGENOM" id="CLU_1459941_0_0_0"/>
<dbReference type="SMART" id="SM00989">
    <property type="entry name" value="V4R"/>
    <property type="match status" value="1"/>
</dbReference>
<dbReference type="AlphaFoldDB" id="E1IA75"/>
<evidence type="ECO:0000313" key="3">
    <source>
        <dbReference type="Proteomes" id="UP000054010"/>
    </source>
</evidence>
<feature type="domain" description="4-vinyl reductase 4VR" evidence="1">
    <location>
        <begin position="130"/>
        <end position="192"/>
    </location>
</feature>
<dbReference type="SUPFAM" id="SSF111126">
    <property type="entry name" value="Ligand-binding domain in the NO signalling and Golgi transport"/>
    <property type="match status" value="1"/>
</dbReference>
<evidence type="ECO:0000313" key="2">
    <source>
        <dbReference type="EMBL" id="EFO81829.1"/>
    </source>
</evidence>
<proteinExistence type="predicted"/>
<protein>
    <submittedName>
        <fullName evidence="2">PAS/PAC sensor signal transduction histidine kinase</fullName>
    </submittedName>
</protein>
<dbReference type="EMBL" id="ADVR01000004">
    <property type="protein sequence ID" value="EFO81829.1"/>
    <property type="molecule type" value="Genomic_DNA"/>
</dbReference>
<keyword evidence="2" id="KW-0418">Kinase</keyword>
<keyword evidence="3" id="KW-1185">Reference proteome</keyword>
<sequence>MVGVNQNDEEYPMKAADFNMQQALQFQPQHGLLKLGDSRVIVMGIEAIGSLYQELFNVGDIIAAQVVMRRFGEANGRERARMVKDVFKPENQMEWLAFGPTIHAWEGVGLPKLAVFEHDAAAKKFRLLVEFKDSYLAEQYTRVMGPATEPVCWQLAGYIAGYCSEVFGMDLHCRETKCVAKGDPHCEFDTRPRSEWL</sequence>
<dbReference type="STRING" id="765420.OSCT_0226"/>
<dbReference type="Pfam" id="PF02830">
    <property type="entry name" value="V4R"/>
    <property type="match status" value="1"/>
</dbReference>
<dbReference type="Pfam" id="PF06505">
    <property type="entry name" value="XylR_N"/>
    <property type="match status" value="1"/>
</dbReference>
<dbReference type="Gene3D" id="3.30.1380.20">
    <property type="entry name" value="Trafficking protein particle complex subunit 3"/>
    <property type="match status" value="1"/>
</dbReference>